<proteinExistence type="predicted"/>
<feature type="region of interest" description="Disordered" evidence="1">
    <location>
        <begin position="55"/>
        <end position="74"/>
    </location>
</feature>
<accession>A0AAN8PLF8</accession>
<protein>
    <submittedName>
        <fullName evidence="2">Uncharacterized protein</fullName>
    </submittedName>
</protein>
<organism evidence="2 3">
    <name type="scientific">Polyplax serrata</name>
    <name type="common">Common mouse louse</name>
    <dbReference type="NCBI Taxonomy" id="468196"/>
    <lineage>
        <taxon>Eukaryota</taxon>
        <taxon>Metazoa</taxon>
        <taxon>Ecdysozoa</taxon>
        <taxon>Arthropoda</taxon>
        <taxon>Hexapoda</taxon>
        <taxon>Insecta</taxon>
        <taxon>Pterygota</taxon>
        <taxon>Neoptera</taxon>
        <taxon>Paraneoptera</taxon>
        <taxon>Psocodea</taxon>
        <taxon>Troctomorpha</taxon>
        <taxon>Phthiraptera</taxon>
        <taxon>Anoplura</taxon>
        <taxon>Polyplacidae</taxon>
        <taxon>Polyplax</taxon>
    </lineage>
</organism>
<evidence type="ECO:0000313" key="2">
    <source>
        <dbReference type="EMBL" id="KAK6638757.1"/>
    </source>
</evidence>
<dbReference type="Proteomes" id="UP001372834">
    <property type="component" value="Unassembled WGS sequence"/>
</dbReference>
<dbReference type="AlphaFoldDB" id="A0AAN8PLF8"/>
<feature type="compositionally biased region" description="Polar residues" evidence="1">
    <location>
        <begin position="62"/>
        <end position="74"/>
    </location>
</feature>
<dbReference type="EMBL" id="JAWJWE010000003">
    <property type="protein sequence ID" value="KAK6638757.1"/>
    <property type="molecule type" value="Genomic_DNA"/>
</dbReference>
<feature type="compositionally biased region" description="Basic residues" evidence="1">
    <location>
        <begin position="1"/>
        <end position="11"/>
    </location>
</feature>
<evidence type="ECO:0000256" key="1">
    <source>
        <dbReference type="SAM" id="MobiDB-lite"/>
    </source>
</evidence>
<evidence type="ECO:0000313" key="3">
    <source>
        <dbReference type="Proteomes" id="UP001372834"/>
    </source>
</evidence>
<reference evidence="2 3" key="1">
    <citation type="submission" date="2023-10" db="EMBL/GenBank/DDBJ databases">
        <title>Genomes of two closely related lineages of the louse Polyplax serrata with different host specificities.</title>
        <authorList>
            <person name="Martinu J."/>
            <person name="Tarabai H."/>
            <person name="Stefka J."/>
            <person name="Hypsa V."/>
        </authorList>
    </citation>
    <scope>NUCLEOTIDE SEQUENCE [LARGE SCALE GENOMIC DNA]</scope>
    <source>
        <strain evidence="2">HR10_N</strain>
    </source>
</reference>
<sequence length="74" mass="8150">MDGTAHQKHRPEHGFIGPGPKTARLGGHRRGIRSHSRPEPPRGYPLILQVILYGAGTRRPEQSSTRTDTANTSQ</sequence>
<name>A0AAN8PLF8_POLSC</name>
<feature type="compositionally biased region" description="Basic residues" evidence="1">
    <location>
        <begin position="26"/>
        <end position="35"/>
    </location>
</feature>
<gene>
    <name evidence="2" type="ORF">RUM43_007025</name>
</gene>
<feature type="region of interest" description="Disordered" evidence="1">
    <location>
        <begin position="1"/>
        <end position="44"/>
    </location>
</feature>
<comment type="caution">
    <text evidence="2">The sequence shown here is derived from an EMBL/GenBank/DDBJ whole genome shotgun (WGS) entry which is preliminary data.</text>
</comment>